<evidence type="ECO:0008006" key="4">
    <source>
        <dbReference type="Google" id="ProtNLM"/>
    </source>
</evidence>
<evidence type="ECO:0000313" key="3">
    <source>
        <dbReference type="Proteomes" id="UP001172738"/>
    </source>
</evidence>
<dbReference type="RefSeq" id="WP_301130151.1">
    <property type="nucleotide sequence ID" value="NZ_JAUHPV010000010.1"/>
</dbReference>
<organism evidence="2 3">
    <name type="scientific">Demequina zhanjiangensis</name>
    <dbReference type="NCBI Taxonomy" id="3051659"/>
    <lineage>
        <taxon>Bacteria</taxon>
        <taxon>Bacillati</taxon>
        <taxon>Actinomycetota</taxon>
        <taxon>Actinomycetes</taxon>
        <taxon>Micrococcales</taxon>
        <taxon>Demequinaceae</taxon>
        <taxon>Demequina</taxon>
    </lineage>
</organism>
<protein>
    <recommendedName>
        <fullName evidence="4">DUF4328 domain-containing protein</fullName>
    </recommendedName>
</protein>
<accession>A0ABT8G4K1</accession>
<feature type="transmembrane region" description="Helical" evidence="1">
    <location>
        <begin position="68"/>
        <end position="91"/>
    </location>
</feature>
<sequence length="205" mass="22688">MTEIERTEEQGEPNAGIVPSDETYLAASDPRDLLRRRTFALWGTGAFTGVTALLALTSLALRGDSGSAVLALYWTLVLLRLIAIVIGWIALARWMSGVRAAFVAAGAPAPAAWQVWASWFIPVYGLWGPFSAMRQLTSHLPAIEATRHRWWVGFIFSWVFVVQASFQESLGWNLALVLLSAAVLVFSFVMLRTVIDRTTKSLLRH</sequence>
<feature type="transmembrane region" description="Helical" evidence="1">
    <location>
        <begin position="111"/>
        <end position="130"/>
    </location>
</feature>
<keyword evidence="1" id="KW-0812">Transmembrane</keyword>
<proteinExistence type="predicted"/>
<gene>
    <name evidence="2" type="ORF">QQX04_13730</name>
</gene>
<feature type="transmembrane region" description="Helical" evidence="1">
    <location>
        <begin position="39"/>
        <end position="61"/>
    </location>
</feature>
<feature type="transmembrane region" description="Helical" evidence="1">
    <location>
        <begin position="172"/>
        <end position="195"/>
    </location>
</feature>
<keyword evidence="3" id="KW-1185">Reference proteome</keyword>
<keyword evidence="1" id="KW-0472">Membrane</keyword>
<dbReference type="Proteomes" id="UP001172738">
    <property type="component" value="Unassembled WGS sequence"/>
</dbReference>
<name>A0ABT8G4K1_9MICO</name>
<evidence type="ECO:0000256" key="1">
    <source>
        <dbReference type="SAM" id="Phobius"/>
    </source>
</evidence>
<keyword evidence="1" id="KW-1133">Transmembrane helix</keyword>
<dbReference type="EMBL" id="JAUHPV010000010">
    <property type="protein sequence ID" value="MDN4474056.1"/>
    <property type="molecule type" value="Genomic_DNA"/>
</dbReference>
<reference evidence="2" key="1">
    <citation type="submission" date="2023-06" db="EMBL/GenBank/DDBJ databases">
        <title>SYSU T00b26.</title>
        <authorList>
            <person name="Gao L."/>
            <person name="Fang B.-Z."/>
            <person name="Li W.-J."/>
        </authorList>
    </citation>
    <scope>NUCLEOTIDE SEQUENCE</scope>
    <source>
        <strain evidence="2">SYSU T00b26</strain>
    </source>
</reference>
<comment type="caution">
    <text evidence="2">The sequence shown here is derived from an EMBL/GenBank/DDBJ whole genome shotgun (WGS) entry which is preliminary data.</text>
</comment>
<evidence type="ECO:0000313" key="2">
    <source>
        <dbReference type="EMBL" id="MDN4474056.1"/>
    </source>
</evidence>